<reference evidence="3 4" key="1">
    <citation type="submission" date="2018-04" db="EMBL/GenBank/DDBJ databases">
        <title>Sphingobacterium sp. M46 Genome.</title>
        <authorList>
            <person name="Cheng J."/>
            <person name="Li Y."/>
        </authorList>
    </citation>
    <scope>NUCLEOTIDE SEQUENCE [LARGE SCALE GENOMIC DNA]</scope>
    <source>
        <strain evidence="3 4">M46</strain>
    </source>
</reference>
<comment type="caution">
    <text evidence="3">The sequence shown here is derived from an EMBL/GenBank/DDBJ whole genome shotgun (WGS) entry which is preliminary data.</text>
</comment>
<proteinExistence type="predicted"/>
<keyword evidence="4" id="KW-1185">Reference proteome</keyword>
<dbReference type="RefSeq" id="WP_108634410.1">
    <property type="nucleotide sequence ID" value="NZ_QCXX01000003.1"/>
</dbReference>
<evidence type="ECO:0000313" key="4">
    <source>
        <dbReference type="Proteomes" id="UP000250831"/>
    </source>
</evidence>
<dbReference type="GO" id="GO:0000155">
    <property type="term" value="F:phosphorelay sensor kinase activity"/>
    <property type="evidence" value="ECO:0007669"/>
    <property type="project" value="InterPro"/>
</dbReference>
<dbReference type="InterPro" id="IPR050640">
    <property type="entry name" value="Bact_2-comp_sensor_kinase"/>
</dbReference>
<feature type="transmembrane region" description="Helical" evidence="1">
    <location>
        <begin position="12"/>
        <end position="31"/>
    </location>
</feature>
<gene>
    <name evidence="3" type="ORF">DCO56_14160</name>
</gene>
<accession>A0A363NUM5</accession>
<dbReference type="OrthoDB" id="9809908at2"/>
<dbReference type="Gene3D" id="3.30.565.10">
    <property type="entry name" value="Histidine kinase-like ATPase, C-terminal domain"/>
    <property type="match status" value="1"/>
</dbReference>
<dbReference type="InterPro" id="IPR010559">
    <property type="entry name" value="Sig_transdc_His_kin_internal"/>
</dbReference>
<evidence type="ECO:0000313" key="3">
    <source>
        <dbReference type="EMBL" id="PUV24484.1"/>
    </source>
</evidence>
<dbReference type="EMBL" id="QCXX01000003">
    <property type="protein sequence ID" value="PUV24484.1"/>
    <property type="molecule type" value="Genomic_DNA"/>
</dbReference>
<feature type="transmembrane region" description="Helical" evidence="1">
    <location>
        <begin position="37"/>
        <end position="60"/>
    </location>
</feature>
<dbReference type="Proteomes" id="UP000250831">
    <property type="component" value="Unassembled WGS sequence"/>
</dbReference>
<dbReference type="InterPro" id="IPR036890">
    <property type="entry name" value="HATPase_C_sf"/>
</dbReference>
<dbReference type="Pfam" id="PF06580">
    <property type="entry name" value="His_kinase"/>
    <property type="match status" value="1"/>
</dbReference>
<protein>
    <recommendedName>
        <fullName evidence="2">Signal transduction histidine kinase internal region domain-containing protein</fullName>
    </recommendedName>
</protein>
<dbReference type="PANTHER" id="PTHR34220">
    <property type="entry name" value="SENSOR HISTIDINE KINASE YPDA"/>
    <property type="match status" value="1"/>
</dbReference>
<sequence length="340" mass="38879">MNSKPNTKKIALLNCLVAVVAGVVVLLFQVSGDYSNFRLYLPLMGVIIVFAVSMMDLQILKKIRSNPNRRHGWYLLSYLSSAATYLICWPPFSIMLKIKWKYDNFNLLFTLVLSSIILNTAILLIQHFLLLQQEKARAEVEVSLLKVANVEASNLLLRQQIQPHFLFNSLSNLKALYKEDPQAGESYIVHLANFLRISVSNQNKKIAMLTEEIDFLHDYLEMQKIRFGRAILFEIIVPQSSLYQYYLPTFSLQLLAENAIKHNELTNESPLRIRICSEGNRITVLNSVRKKQHPEVSTGLGLANLSERHQLLSGNTIEIKQTEDEFTVTLTLLTNENINN</sequence>
<evidence type="ECO:0000256" key="1">
    <source>
        <dbReference type="SAM" id="Phobius"/>
    </source>
</evidence>
<dbReference type="GO" id="GO:0016020">
    <property type="term" value="C:membrane"/>
    <property type="evidence" value="ECO:0007669"/>
    <property type="project" value="InterPro"/>
</dbReference>
<organism evidence="3 4">
    <name type="scientific">Sphingobacterium athyrii</name>
    <dbReference type="NCBI Taxonomy" id="2152717"/>
    <lineage>
        <taxon>Bacteria</taxon>
        <taxon>Pseudomonadati</taxon>
        <taxon>Bacteroidota</taxon>
        <taxon>Sphingobacteriia</taxon>
        <taxon>Sphingobacteriales</taxon>
        <taxon>Sphingobacteriaceae</taxon>
        <taxon>Sphingobacterium</taxon>
    </lineage>
</organism>
<keyword evidence="1" id="KW-0812">Transmembrane</keyword>
<evidence type="ECO:0000259" key="2">
    <source>
        <dbReference type="Pfam" id="PF06580"/>
    </source>
</evidence>
<dbReference type="PANTHER" id="PTHR34220:SF7">
    <property type="entry name" value="SENSOR HISTIDINE KINASE YPDA"/>
    <property type="match status" value="1"/>
</dbReference>
<feature type="transmembrane region" description="Helical" evidence="1">
    <location>
        <begin position="72"/>
        <end position="92"/>
    </location>
</feature>
<dbReference type="AlphaFoldDB" id="A0A363NUM5"/>
<feature type="transmembrane region" description="Helical" evidence="1">
    <location>
        <begin position="104"/>
        <end position="125"/>
    </location>
</feature>
<keyword evidence="1" id="KW-0472">Membrane</keyword>
<feature type="domain" description="Signal transduction histidine kinase internal region" evidence="2">
    <location>
        <begin position="156"/>
        <end position="229"/>
    </location>
</feature>
<keyword evidence="1" id="KW-1133">Transmembrane helix</keyword>
<name>A0A363NUM5_9SPHI</name>